<evidence type="ECO:0000313" key="4">
    <source>
        <dbReference type="Proteomes" id="UP000467428"/>
    </source>
</evidence>
<sequence length="390" mass="40772">MSTTLADGVRDAAGRATDTILRLSHDLHAHPEIAWEEVRSSARVAGDLADAGFAIEENYAGLQTAFAARRGSGALHLAVCAEYDALPGLGHACGHNVIAAISTGAALALAPYVDDLGITLSVLGTPAEEGGGGKIEMLDRGGFDGVHAAAMVHPGPVDVARAEPYAVSHSHIRYDGKAAHAAAYPDRGVNAADAFTVAQVAIGLLRQQLPQGVRVHGIMTSGGEAPNAIPQRTEGRWYVRAGSLMELDGLEQRVNRCFEAGAWATGCELTITPESKPYAEFRNDDALLDLYVRRAEEQGRRFSTGADSLMNRASTDMGNVSQRIAAIHPYIGIDSLPAVNHQPEFAAAAVTAAADRAVVDGAGALALTLLDAATDPGTRRRLIDSEGVSS</sequence>
<dbReference type="NCBIfam" id="TIGR01891">
    <property type="entry name" value="amidohydrolases"/>
    <property type="match status" value="1"/>
</dbReference>
<dbReference type="Gene3D" id="3.40.630.10">
    <property type="entry name" value="Zn peptidases"/>
    <property type="match status" value="1"/>
</dbReference>
<dbReference type="InterPro" id="IPR002933">
    <property type="entry name" value="Peptidase_M20"/>
</dbReference>
<keyword evidence="3" id="KW-0614">Plasmid</keyword>
<dbReference type="PANTHER" id="PTHR30575">
    <property type="entry name" value="PEPTIDASE M20"/>
    <property type="match status" value="1"/>
</dbReference>
<dbReference type="SUPFAM" id="SSF53187">
    <property type="entry name" value="Zn-dependent exopeptidases"/>
    <property type="match status" value="1"/>
</dbReference>
<dbReference type="InterPro" id="IPR036264">
    <property type="entry name" value="Bact_exopeptidase_dim_dom"/>
</dbReference>
<dbReference type="PANTHER" id="PTHR30575:SF0">
    <property type="entry name" value="XAA-ARG DIPEPTIDASE"/>
    <property type="match status" value="1"/>
</dbReference>
<dbReference type="InterPro" id="IPR011650">
    <property type="entry name" value="Peptidase_M20_dimer"/>
</dbReference>
<reference evidence="3 4" key="1">
    <citation type="journal article" date="2019" name="Emerg. Microbes Infect.">
        <title>Comprehensive subspecies identification of 175 nontuberculous mycobacteria species based on 7547 genomic profiles.</title>
        <authorList>
            <person name="Matsumoto Y."/>
            <person name="Kinjo T."/>
            <person name="Motooka D."/>
            <person name="Nabeya D."/>
            <person name="Jung N."/>
            <person name="Uechi K."/>
            <person name="Horii T."/>
            <person name="Iida T."/>
            <person name="Fujita J."/>
            <person name="Nakamura S."/>
        </authorList>
    </citation>
    <scope>NUCLEOTIDE SEQUENCE [LARGE SCALE GENOMIC DNA]</scope>
    <source>
        <strain evidence="3 4">JCM 18538</strain>
        <plasmid evidence="3">pJCM18538</plasmid>
    </source>
</reference>
<dbReference type="InterPro" id="IPR017439">
    <property type="entry name" value="Amidohydrolase"/>
</dbReference>
<dbReference type="Proteomes" id="UP000467428">
    <property type="component" value="Plasmid pJCM18538"/>
</dbReference>
<dbReference type="EMBL" id="AP022592">
    <property type="protein sequence ID" value="BBY46650.1"/>
    <property type="molecule type" value="Genomic_DNA"/>
</dbReference>
<dbReference type="InterPro" id="IPR017144">
    <property type="entry name" value="Xaa-Arg_dipeptidase"/>
</dbReference>
<name>A0A7I7RQT0_9MYCO</name>
<dbReference type="Pfam" id="PF01546">
    <property type="entry name" value="Peptidase_M20"/>
    <property type="match status" value="1"/>
</dbReference>
<dbReference type="CDD" id="cd05672">
    <property type="entry name" value="M20_ACY1L2-like"/>
    <property type="match status" value="1"/>
</dbReference>
<dbReference type="SUPFAM" id="SSF55031">
    <property type="entry name" value="Bacterial exopeptidase dimerisation domain"/>
    <property type="match status" value="1"/>
</dbReference>
<dbReference type="InterPro" id="IPR052030">
    <property type="entry name" value="Peptidase_M20/M20A_hydrolases"/>
</dbReference>
<dbReference type="AlphaFoldDB" id="A0A7I7RQT0"/>
<evidence type="ECO:0000259" key="2">
    <source>
        <dbReference type="Pfam" id="PF07687"/>
    </source>
</evidence>
<feature type="domain" description="Peptidase M20 dimerisation" evidence="2">
    <location>
        <begin position="171"/>
        <end position="259"/>
    </location>
</feature>
<dbReference type="KEGG" id="marz:MARA_00800"/>
<dbReference type="Pfam" id="PF07687">
    <property type="entry name" value="M20_dimer"/>
    <property type="match status" value="1"/>
</dbReference>
<evidence type="ECO:0000313" key="3">
    <source>
        <dbReference type="EMBL" id="BBY46650.1"/>
    </source>
</evidence>
<gene>
    <name evidence="3" type="ORF">MARA_00800</name>
</gene>
<proteinExistence type="inferred from homology"/>
<dbReference type="GO" id="GO:0016805">
    <property type="term" value="F:dipeptidase activity"/>
    <property type="evidence" value="ECO:0007669"/>
    <property type="project" value="InterPro"/>
</dbReference>
<dbReference type="RefSeq" id="WP_163916142.1">
    <property type="nucleotide sequence ID" value="NZ_AP022592.1"/>
</dbReference>
<organism evidence="3 4">
    <name type="scientific">Mycolicibacterium arabiense</name>
    <dbReference type="NCBI Taxonomy" id="1286181"/>
    <lineage>
        <taxon>Bacteria</taxon>
        <taxon>Bacillati</taxon>
        <taxon>Actinomycetota</taxon>
        <taxon>Actinomycetes</taxon>
        <taxon>Mycobacteriales</taxon>
        <taxon>Mycobacteriaceae</taxon>
        <taxon>Mycolicibacterium</taxon>
    </lineage>
</organism>
<dbReference type="GO" id="GO:0046657">
    <property type="term" value="P:folic acid catabolic process"/>
    <property type="evidence" value="ECO:0007669"/>
    <property type="project" value="TreeGrafter"/>
</dbReference>
<keyword evidence="4" id="KW-1185">Reference proteome</keyword>
<dbReference type="FunFam" id="3.30.70.360:FF:000004">
    <property type="entry name" value="Peptidase M20 domain-containing protein 2"/>
    <property type="match status" value="1"/>
</dbReference>
<comment type="similarity">
    <text evidence="1">Belongs to the peptidase M20A family.</text>
</comment>
<dbReference type="PIRSF" id="PIRSF037226">
    <property type="entry name" value="Amidohydrolase_ACY1L2_prd"/>
    <property type="match status" value="1"/>
</dbReference>
<evidence type="ECO:0000256" key="1">
    <source>
        <dbReference type="PIRNR" id="PIRNR037226"/>
    </source>
</evidence>
<geneLocation type="plasmid" evidence="3">
    <name>pJCM18538</name>
</geneLocation>
<accession>A0A7I7RQT0</accession>
<dbReference type="Gene3D" id="3.30.70.360">
    <property type="match status" value="1"/>
</dbReference>
<protein>
    <recommendedName>
        <fullName evidence="1">Peptidase M20 domain-containing protein 2</fullName>
    </recommendedName>
</protein>
<dbReference type="GO" id="GO:0071713">
    <property type="term" value="F:para-aminobenzoyl-glutamate hydrolase activity"/>
    <property type="evidence" value="ECO:0007669"/>
    <property type="project" value="TreeGrafter"/>
</dbReference>
<dbReference type="GO" id="GO:0005737">
    <property type="term" value="C:cytoplasm"/>
    <property type="evidence" value="ECO:0007669"/>
    <property type="project" value="TreeGrafter"/>
</dbReference>